<evidence type="ECO:0000313" key="2">
    <source>
        <dbReference type="Proteomes" id="UP001190700"/>
    </source>
</evidence>
<dbReference type="Proteomes" id="UP001190700">
    <property type="component" value="Unassembled WGS sequence"/>
</dbReference>
<sequence length="66" mass="7190">MPSVPTLGKREPDEAHGIRSELTSSSCYVDFWVNPVTRGTPWNISYGAAAIADAQRDMGAETKRPP</sequence>
<accession>A0AAE0LIR3</accession>
<dbReference type="AlphaFoldDB" id="A0AAE0LIR3"/>
<protein>
    <submittedName>
        <fullName evidence="1">Uncharacterized protein</fullName>
    </submittedName>
</protein>
<proteinExistence type="predicted"/>
<evidence type="ECO:0000313" key="1">
    <source>
        <dbReference type="EMBL" id="KAK3286325.1"/>
    </source>
</evidence>
<gene>
    <name evidence="1" type="ORF">CYMTET_6117</name>
</gene>
<dbReference type="EMBL" id="LGRX02001332">
    <property type="protein sequence ID" value="KAK3286325.1"/>
    <property type="molecule type" value="Genomic_DNA"/>
</dbReference>
<keyword evidence="2" id="KW-1185">Reference proteome</keyword>
<reference evidence="1 2" key="1">
    <citation type="journal article" date="2015" name="Genome Biol. Evol.">
        <title>Comparative Genomics of a Bacterivorous Green Alga Reveals Evolutionary Causalities and Consequences of Phago-Mixotrophic Mode of Nutrition.</title>
        <authorList>
            <person name="Burns J.A."/>
            <person name="Paasch A."/>
            <person name="Narechania A."/>
            <person name="Kim E."/>
        </authorList>
    </citation>
    <scope>NUCLEOTIDE SEQUENCE [LARGE SCALE GENOMIC DNA]</scope>
    <source>
        <strain evidence="1 2">PLY_AMNH</strain>
    </source>
</reference>
<name>A0AAE0LIR3_9CHLO</name>
<organism evidence="1 2">
    <name type="scientific">Cymbomonas tetramitiformis</name>
    <dbReference type="NCBI Taxonomy" id="36881"/>
    <lineage>
        <taxon>Eukaryota</taxon>
        <taxon>Viridiplantae</taxon>
        <taxon>Chlorophyta</taxon>
        <taxon>Pyramimonadophyceae</taxon>
        <taxon>Pyramimonadales</taxon>
        <taxon>Pyramimonadaceae</taxon>
        <taxon>Cymbomonas</taxon>
    </lineage>
</organism>
<comment type="caution">
    <text evidence="1">The sequence shown here is derived from an EMBL/GenBank/DDBJ whole genome shotgun (WGS) entry which is preliminary data.</text>
</comment>